<comment type="similarity">
    <text evidence="3">In the C-terminal section; belongs to the transferase hexapeptide repeat family.</text>
</comment>
<dbReference type="CDD" id="cd05636">
    <property type="entry name" value="LbH_G1P_TT_C_like"/>
    <property type="match status" value="1"/>
</dbReference>
<dbReference type="OrthoDB" id="15372at2157"/>
<dbReference type="UniPathway" id="UPA00113">
    <property type="reaction ID" value="UER00532"/>
</dbReference>
<organism evidence="16 17">
    <name type="scientific">Methanosalsum zhilinae (strain DSM 4017 / NBRC 107636 / OCM 62 / WeN5)</name>
    <name type="common">Methanohalophilus zhilinae</name>
    <dbReference type="NCBI Taxonomy" id="679901"/>
    <lineage>
        <taxon>Archaea</taxon>
        <taxon>Methanobacteriati</taxon>
        <taxon>Methanobacteriota</taxon>
        <taxon>Stenosarchaea group</taxon>
        <taxon>Methanomicrobia</taxon>
        <taxon>Methanosarcinales</taxon>
        <taxon>Methanosarcinaceae</taxon>
        <taxon>Methanosalsum</taxon>
    </lineage>
</organism>
<dbReference type="InterPro" id="IPR023915">
    <property type="entry name" value="Bifunctiontional_GlmU_arc-type"/>
</dbReference>
<comment type="catalytic activity">
    <reaction evidence="13">
        <text>N-acetyl-alpha-D-glucosamine 1-phosphate + UTP + H(+) = UDP-N-acetyl-alpha-D-glucosamine + diphosphate</text>
        <dbReference type="Rhea" id="RHEA:13509"/>
        <dbReference type="ChEBI" id="CHEBI:15378"/>
        <dbReference type="ChEBI" id="CHEBI:33019"/>
        <dbReference type="ChEBI" id="CHEBI:46398"/>
        <dbReference type="ChEBI" id="CHEBI:57705"/>
        <dbReference type="ChEBI" id="CHEBI:57776"/>
        <dbReference type="EC" id="2.7.7.23"/>
    </reaction>
</comment>
<evidence type="ECO:0000259" key="15">
    <source>
        <dbReference type="Pfam" id="PF25087"/>
    </source>
</evidence>
<dbReference type="Pfam" id="PF25087">
    <property type="entry name" value="GMPPB_C"/>
    <property type="match status" value="1"/>
</dbReference>
<dbReference type="STRING" id="679901.Mzhil_1657"/>
<dbReference type="GO" id="GO:0003977">
    <property type="term" value="F:UDP-N-acetylglucosamine diphosphorylase activity"/>
    <property type="evidence" value="ECO:0007669"/>
    <property type="project" value="UniProtKB-EC"/>
</dbReference>
<evidence type="ECO:0000256" key="5">
    <source>
        <dbReference type="ARBA" id="ARBA00012225"/>
    </source>
</evidence>
<comment type="pathway">
    <text evidence="1">Nucleotide-sugar biosynthesis; UDP-N-acetyl-alpha-D-glucosamine biosynthesis; N-acetyl-alpha-D-glucosamine 1-phosphate from alpha-D-glucosamine 6-phosphate (route II): step 2/2.</text>
</comment>
<evidence type="ECO:0000256" key="9">
    <source>
        <dbReference type="ARBA" id="ARBA00022695"/>
    </source>
</evidence>
<dbReference type="GeneID" id="10823297"/>
<evidence type="ECO:0000256" key="2">
    <source>
        <dbReference type="ARBA" id="ARBA00005208"/>
    </source>
</evidence>
<feature type="domain" description="Nucleotidyl transferase" evidence="14">
    <location>
        <begin position="2"/>
        <end position="230"/>
    </location>
</feature>
<dbReference type="InterPro" id="IPR050065">
    <property type="entry name" value="GlmU-like"/>
</dbReference>
<dbReference type="Pfam" id="PF00483">
    <property type="entry name" value="NTP_transferase"/>
    <property type="match status" value="1"/>
</dbReference>
<keyword evidence="9" id="KW-0548">Nucleotidyltransferase</keyword>
<dbReference type="EMBL" id="CP002101">
    <property type="protein sequence ID" value="AEH61492.1"/>
    <property type="molecule type" value="Genomic_DNA"/>
</dbReference>
<comment type="similarity">
    <text evidence="4">In the N-terminal section; belongs to the N-acetylglucosamine-1-phosphate uridyltransferase family.</text>
</comment>
<dbReference type="SUPFAM" id="SSF51161">
    <property type="entry name" value="Trimeric LpxA-like enzymes"/>
    <property type="match status" value="1"/>
</dbReference>
<dbReference type="KEGG" id="mzh:Mzhil_1657"/>
<gene>
    <name evidence="16" type="ordered locus">Mzhil_1657</name>
</gene>
<dbReference type="GO" id="GO:0006048">
    <property type="term" value="P:UDP-N-acetylglucosamine biosynthetic process"/>
    <property type="evidence" value="ECO:0007669"/>
    <property type="project" value="UniProtKB-UniPathway"/>
</dbReference>
<protein>
    <recommendedName>
        <fullName evidence="7">Bifunctional protein GlmU</fullName>
        <ecNumber evidence="5">2.3.1.157</ecNumber>
        <ecNumber evidence="6">2.7.7.23</ecNumber>
    </recommendedName>
</protein>
<evidence type="ECO:0000259" key="14">
    <source>
        <dbReference type="Pfam" id="PF00483"/>
    </source>
</evidence>
<dbReference type="InterPro" id="IPR005835">
    <property type="entry name" value="NTP_transferase_dom"/>
</dbReference>
<evidence type="ECO:0000256" key="11">
    <source>
        <dbReference type="ARBA" id="ARBA00023315"/>
    </source>
</evidence>
<keyword evidence="17" id="KW-1185">Reference proteome</keyword>
<dbReference type="InterPro" id="IPR056729">
    <property type="entry name" value="GMPPB_C"/>
</dbReference>
<evidence type="ECO:0000256" key="6">
    <source>
        <dbReference type="ARBA" id="ARBA00012457"/>
    </source>
</evidence>
<dbReference type="EC" id="2.7.7.23" evidence="6"/>
<accession>F7XPX1</accession>
<sequence>MKAVILAAGEGTRMRPLTSSRPKVMLPVANKPIIEYILESAISAGIEQFVIVTGYCSQVIEDYFRDGKKWGASIEYVQQEKARGTAHAIEQAKGHVDARFIVLNGDMMVSSKHLRDLIKSDKDTVLSVKRVENPSDYGIINIDNNLVTEIVEKPEKPDSNLANAGIYLFDEKIFQYISMTPPSSRGEIEITSTLEIMLNKGLEIGYRKINENWMDIGRPWDLLNANEIILDHVKEQCHGTVEPNATLHGRVSIGKGTIIRNGAYIVGPVIIGENCDIGPNCYIRPHTAIGNRVRIGNAVEIKNSIVMDSTNIGHLSYVGDSIIGTGCNFGAGTKVANLRHDGKNIKVTIKGQKIDSRRRKLGVIMGDNVHTAINTSINTGTIIASGQWTEPGEVVRFLKE</sequence>
<dbReference type="SUPFAM" id="SSF53448">
    <property type="entry name" value="Nucleotide-diphospho-sugar transferases"/>
    <property type="match status" value="1"/>
</dbReference>
<comment type="catalytic activity">
    <reaction evidence="12">
        <text>alpha-D-glucosamine 1-phosphate + acetyl-CoA = N-acetyl-alpha-D-glucosamine 1-phosphate + CoA + H(+)</text>
        <dbReference type="Rhea" id="RHEA:13725"/>
        <dbReference type="ChEBI" id="CHEBI:15378"/>
        <dbReference type="ChEBI" id="CHEBI:57287"/>
        <dbReference type="ChEBI" id="CHEBI:57288"/>
        <dbReference type="ChEBI" id="CHEBI:57776"/>
        <dbReference type="ChEBI" id="CHEBI:58516"/>
        <dbReference type="EC" id="2.3.1.157"/>
    </reaction>
</comment>
<proteinExistence type="inferred from homology"/>
<keyword evidence="11" id="KW-0012">Acyltransferase</keyword>
<evidence type="ECO:0000256" key="4">
    <source>
        <dbReference type="ARBA" id="ARBA00007947"/>
    </source>
</evidence>
<evidence type="ECO:0000256" key="13">
    <source>
        <dbReference type="ARBA" id="ARBA00048493"/>
    </source>
</evidence>
<evidence type="ECO:0000313" key="17">
    <source>
        <dbReference type="Proteomes" id="UP000006622"/>
    </source>
</evidence>
<dbReference type="Gene3D" id="3.90.550.10">
    <property type="entry name" value="Spore Coat Polysaccharide Biosynthesis Protein SpsA, Chain A"/>
    <property type="match status" value="1"/>
</dbReference>
<evidence type="ECO:0000256" key="1">
    <source>
        <dbReference type="ARBA" id="ARBA00005166"/>
    </source>
</evidence>
<evidence type="ECO:0000313" key="16">
    <source>
        <dbReference type="EMBL" id="AEH61492.1"/>
    </source>
</evidence>
<dbReference type="InterPro" id="IPR029044">
    <property type="entry name" value="Nucleotide-diphossugar_trans"/>
</dbReference>
<evidence type="ECO:0000256" key="7">
    <source>
        <dbReference type="ARBA" id="ARBA00013414"/>
    </source>
</evidence>
<evidence type="ECO:0000256" key="3">
    <source>
        <dbReference type="ARBA" id="ARBA00007707"/>
    </source>
</evidence>
<dbReference type="PANTHER" id="PTHR43584:SF8">
    <property type="entry name" value="N-ACETYLMURAMATE ALPHA-1-PHOSPHATE URIDYLYLTRANSFERASE"/>
    <property type="match status" value="1"/>
</dbReference>
<evidence type="ECO:0000256" key="12">
    <source>
        <dbReference type="ARBA" id="ARBA00048247"/>
    </source>
</evidence>
<dbReference type="RefSeq" id="WP_013898928.1">
    <property type="nucleotide sequence ID" value="NC_015676.1"/>
</dbReference>
<dbReference type="Gene3D" id="2.160.10.10">
    <property type="entry name" value="Hexapeptide repeat proteins"/>
    <property type="match status" value="1"/>
</dbReference>
<keyword evidence="10" id="KW-0511">Multifunctional enzyme</keyword>
<reference evidence="16 17" key="1">
    <citation type="submission" date="2010-07" db="EMBL/GenBank/DDBJ databases">
        <title>The complete genome of Methanosalsum zhilinae DSM 4017.</title>
        <authorList>
            <consortium name="US DOE Joint Genome Institute (JGI-PGF)"/>
            <person name="Lucas S."/>
            <person name="Copeland A."/>
            <person name="Lapidus A."/>
            <person name="Glavina del Rio T."/>
            <person name="Dalin E."/>
            <person name="Tice H."/>
            <person name="Bruce D."/>
            <person name="Goodwin L."/>
            <person name="Pitluck S."/>
            <person name="Kyrpides N."/>
            <person name="Mavromatis K."/>
            <person name="Ovchinnikova G."/>
            <person name="Daligault H."/>
            <person name="Detter J.C."/>
            <person name="Han C."/>
            <person name="Tapia R."/>
            <person name="Larimer F."/>
            <person name="Land M."/>
            <person name="Hauser L."/>
            <person name="Markowitz V."/>
            <person name="Cheng J.-F."/>
            <person name="Hugenholtz P."/>
            <person name="Woyke T."/>
            <person name="Wu D."/>
            <person name="Spring S."/>
            <person name="Schueler E."/>
            <person name="Brambilla E."/>
            <person name="Klenk H.-P."/>
            <person name="Eisen J.A."/>
        </authorList>
    </citation>
    <scope>NUCLEOTIDE SEQUENCE [LARGE SCALE GENOMIC DNA]</scope>
    <source>
        <strain evidence="17">DSM 4017 / NBRC 107636 / OCM 62 / WeN5</strain>
    </source>
</reference>
<evidence type="ECO:0000256" key="8">
    <source>
        <dbReference type="ARBA" id="ARBA00022679"/>
    </source>
</evidence>
<dbReference type="HOGENOM" id="CLU_029499_0_1_2"/>
<name>F7XPX1_METZD</name>
<dbReference type="NCBIfam" id="TIGR03992">
    <property type="entry name" value="Arch_glmU"/>
    <property type="match status" value="1"/>
</dbReference>
<dbReference type="InterPro" id="IPR011004">
    <property type="entry name" value="Trimer_LpxA-like_sf"/>
</dbReference>
<dbReference type="GO" id="GO:0019134">
    <property type="term" value="F:glucosamine-1-phosphate N-acetyltransferase activity"/>
    <property type="evidence" value="ECO:0007669"/>
    <property type="project" value="UniProtKB-EC"/>
</dbReference>
<evidence type="ECO:0000256" key="10">
    <source>
        <dbReference type="ARBA" id="ARBA00023268"/>
    </source>
</evidence>
<dbReference type="EC" id="2.3.1.157" evidence="5"/>
<comment type="pathway">
    <text evidence="2">Nucleotide-sugar biosynthesis; UDP-N-acetyl-alpha-D-glucosamine biosynthesis; UDP-N-acetyl-alpha-D-glucosamine from N-acetyl-alpha-D-glucosamine 1-phosphate: step 1/1.</text>
</comment>
<feature type="domain" description="Mannose-1-phosphate guanyltransferase C-terminal" evidence="15">
    <location>
        <begin position="265"/>
        <end position="384"/>
    </location>
</feature>
<dbReference type="AlphaFoldDB" id="F7XPX1"/>
<dbReference type="PANTHER" id="PTHR43584">
    <property type="entry name" value="NUCLEOTIDYL TRANSFERASE"/>
    <property type="match status" value="1"/>
</dbReference>
<dbReference type="Proteomes" id="UP000006622">
    <property type="component" value="Chromosome"/>
</dbReference>
<keyword evidence="8 16" id="KW-0808">Transferase</keyword>